<sequence length="219" mass="24149">MSDVDLLLAQRRWLAQDSVYAGSPEPHQLVELTGMPVMSRLLTSATVTPVRINGVDHELLAWGQATDRRGWLCRLPEPRDDDGAIPKVLRTVLAATGGIVEHFGGVSDSWWWLNCTDVLTREAAGWPVEQMLGAYEWIWTDEGLRMPIAAADYVPVAREANGNLTLTHRRTGQVVWFAPDHAASGVTVLPGCPEYSLYTFDGAPDLASWIETGALQWAQ</sequence>
<evidence type="ECO:0000313" key="1">
    <source>
        <dbReference type="EMBL" id="MFC4632162.1"/>
    </source>
</evidence>
<gene>
    <name evidence="1" type="ORF">ACFO6V_28225</name>
</gene>
<dbReference type="RefSeq" id="WP_377142526.1">
    <property type="nucleotide sequence ID" value="NZ_JBHSFI010000012.1"/>
</dbReference>
<reference evidence="2" key="1">
    <citation type="journal article" date="2019" name="Int. J. Syst. Evol. Microbiol.">
        <title>The Global Catalogue of Microorganisms (GCM) 10K type strain sequencing project: providing services to taxonomists for standard genome sequencing and annotation.</title>
        <authorList>
            <consortium name="The Broad Institute Genomics Platform"/>
            <consortium name="The Broad Institute Genome Sequencing Center for Infectious Disease"/>
            <person name="Wu L."/>
            <person name="Ma J."/>
        </authorList>
    </citation>
    <scope>NUCLEOTIDE SEQUENCE [LARGE SCALE GENOMIC DNA]</scope>
    <source>
        <strain evidence="2">CCUG 42722</strain>
    </source>
</reference>
<organism evidence="1 2">
    <name type="scientific">Promicromonospora alba</name>
    <dbReference type="NCBI Taxonomy" id="1616110"/>
    <lineage>
        <taxon>Bacteria</taxon>
        <taxon>Bacillati</taxon>
        <taxon>Actinomycetota</taxon>
        <taxon>Actinomycetes</taxon>
        <taxon>Micrococcales</taxon>
        <taxon>Promicromonosporaceae</taxon>
        <taxon>Promicromonospora</taxon>
    </lineage>
</organism>
<proteinExistence type="predicted"/>
<name>A0ABV9HPT8_9MICO</name>
<dbReference type="Proteomes" id="UP001596011">
    <property type="component" value="Unassembled WGS sequence"/>
</dbReference>
<protein>
    <submittedName>
        <fullName evidence="1">Uncharacterized protein</fullName>
    </submittedName>
</protein>
<keyword evidence="2" id="KW-1185">Reference proteome</keyword>
<comment type="caution">
    <text evidence="1">The sequence shown here is derived from an EMBL/GenBank/DDBJ whole genome shotgun (WGS) entry which is preliminary data.</text>
</comment>
<accession>A0ABV9HPT8</accession>
<evidence type="ECO:0000313" key="2">
    <source>
        <dbReference type="Proteomes" id="UP001596011"/>
    </source>
</evidence>
<dbReference type="EMBL" id="JBHSFI010000012">
    <property type="protein sequence ID" value="MFC4632162.1"/>
    <property type="molecule type" value="Genomic_DNA"/>
</dbReference>